<dbReference type="InterPro" id="IPR005025">
    <property type="entry name" value="FMN_Rdtase-like_dom"/>
</dbReference>
<dbReference type="NCBIfam" id="TIGR01755">
    <property type="entry name" value="flav_wrbA"/>
    <property type="match status" value="1"/>
</dbReference>
<comment type="caution">
    <text evidence="4">The sequence shown here is derived from an EMBL/GenBank/DDBJ whole genome shotgun (WGS) entry which is preliminary data.</text>
</comment>
<sequence length="280" mass="29989">MVKVAIITYSTYGHITALAREVKAGVEAAGGEAVLFRVPETLSEDVLKDMYAAEKPDDFLVASKETLEEYDAFLFGVPTRFGNVPAQWADFWDKTGAIWVQGGLWGKPAGIFVSTGTYGGGVEQTVRTCINYLVHHGMVFVPLGYKFSFAELANIEEVHGGSAWGASTLAGGDGSRQPSALELRMAKTQGNTFYQMATKICSGDEVTLIKDTKSTKSETKKAAKATPTKKEPSTKTKTSAAPTPATAPTPAKKSTTAKPKATKENKNNSSFNPSKNCIIM</sequence>
<dbReference type="PROSITE" id="PS50902">
    <property type="entry name" value="FLAVODOXIN_LIKE"/>
    <property type="match status" value="1"/>
</dbReference>
<feature type="compositionally biased region" description="Low complexity" evidence="2">
    <location>
        <begin position="267"/>
        <end position="280"/>
    </location>
</feature>
<evidence type="ECO:0000313" key="4">
    <source>
        <dbReference type="EMBL" id="KAL3229601.1"/>
    </source>
</evidence>
<feature type="region of interest" description="Disordered" evidence="2">
    <location>
        <begin position="214"/>
        <end position="280"/>
    </location>
</feature>
<dbReference type="Pfam" id="PF03358">
    <property type="entry name" value="FMN_red"/>
    <property type="match status" value="1"/>
</dbReference>
<evidence type="ECO:0000256" key="1">
    <source>
        <dbReference type="ARBA" id="ARBA00006961"/>
    </source>
</evidence>
<proteinExistence type="inferred from homology"/>
<dbReference type="Gene3D" id="3.40.50.360">
    <property type="match status" value="1"/>
</dbReference>
<feature type="domain" description="Flavodoxin-like" evidence="3">
    <location>
        <begin position="4"/>
        <end position="169"/>
    </location>
</feature>
<dbReference type="NCBIfam" id="NF002999">
    <property type="entry name" value="PRK03767.1"/>
    <property type="match status" value="1"/>
</dbReference>
<dbReference type="Proteomes" id="UP001623330">
    <property type="component" value="Unassembled WGS sequence"/>
</dbReference>
<reference evidence="4 5" key="1">
    <citation type="submission" date="2024-05" db="EMBL/GenBank/DDBJ databases">
        <title>Long read based assembly of the Candida bracarensis genome reveals expanded adhesin content.</title>
        <authorList>
            <person name="Marcet-Houben M."/>
            <person name="Ksiezopolska E."/>
            <person name="Gabaldon T."/>
        </authorList>
    </citation>
    <scope>NUCLEOTIDE SEQUENCE [LARGE SCALE GENOMIC DNA]</scope>
    <source>
        <strain evidence="4 5">CBM6</strain>
    </source>
</reference>
<name>A0ABR4NNM6_9SACH</name>
<dbReference type="SUPFAM" id="SSF52218">
    <property type="entry name" value="Flavoproteins"/>
    <property type="match status" value="1"/>
</dbReference>
<gene>
    <name evidence="4" type="ORF">RNJ44_01737</name>
</gene>
<dbReference type="PANTHER" id="PTHR30546">
    <property type="entry name" value="FLAVODOXIN-RELATED PROTEIN WRBA-RELATED"/>
    <property type="match status" value="1"/>
</dbReference>
<dbReference type="PANTHER" id="PTHR30546:SF23">
    <property type="entry name" value="FLAVOPROTEIN-LIKE PROTEIN YCP4-RELATED"/>
    <property type="match status" value="1"/>
</dbReference>
<keyword evidence="5" id="KW-1185">Reference proteome</keyword>
<organism evidence="4 5">
    <name type="scientific">Nakaseomyces bracarensis</name>
    <dbReference type="NCBI Taxonomy" id="273131"/>
    <lineage>
        <taxon>Eukaryota</taxon>
        <taxon>Fungi</taxon>
        <taxon>Dikarya</taxon>
        <taxon>Ascomycota</taxon>
        <taxon>Saccharomycotina</taxon>
        <taxon>Saccharomycetes</taxon>
        <taxon>Saccharomycetales</taxon>
        <taxon>Saccharomycetaceae</taxon>
        <taxon>Nakaseomyces</taxon>
    </lineage>
</organism>
<evidence type="ECO:0000313" key="5">
    <source>
        <dbReference type="Proteomes" id="UP001623330"/>
    </source>
</evidence>
<dbReference type="InterPro" id="IPR029039">
    <property type="entry name" value="Flavoprotein-like_sf"/>
</dbReference>
<protein>
    <submittedName>
        <fullName evidence="4">Flavoprotein-like protein YCP4</fullName>
    </submittedName>
</protein>
<dbReference type="InterPro" id="IPR008254">
    <property type="entry name" value="Flavodoxin/NO_synth"/>
</dbReference>
<evidence type="ECO:0000256" key="2">
    <source>
        <dbReference type="SAM" id="MobiDB-lite"/>
    </source>
</evidence>
<accession>A0ABR4NNM6</accession>
<dbReference type="EMBL" id="JBEVYD010000011">
    <property type="protein sequence ID" value="KAL3229601.1"/>
    <property type="molecule type" value="Genomic_DNA"/>
</dbReference>
<comment type="similarity">
    <text evidence="1">Belongs to the WrbA family.</text>
</comment>
<feature type="compositionally biased region" description="Low complexity" evidence="2">
    <location>
        <begin position="235"/>
        <end position="259"/>
    </location>
</feature>
<evidence type="ECO:0000259" key="3">
    <source>
        <dbReference type="PROSITE" id="PS50902"/>
    </source>
</evidence>
<dbReference type="InterPro" id="IPR010089">
    <property type="entry name" value="Flavoprotein_WrbA-like"/>
</dbReference>